<dbReference type="AlphaFoldDB" id="A0A7W6J9T4"/>
<dbReference type="InterPro" id="IPR006171">
    <property type="entry name" value="TOPRIM_dom"/>
</dbReference>
<evidence type="ECO:0000259" key="1">
    <source>
        <dbReference type="Pfam" id="PF13362"/>
    </source>
</evidence>
<dbReference type="Pfam" id="PF13362">
    <property type="entry name" value="Toprim_3"/>
    <property type="match status" value="1"/>
</dbReference>
<reference evidence="3 4" key="1">
    <citation type="submission" date="2020-08" db="EMBL/GenBank/DDBJ databases">
        <title>Genomic Encyclopedia of Type Strains, Phase IV (KMG-IV): sequencing the most valuable type-strain genomes for metagenomic binning, comparative biology and taxonomic classification.</title>
        <authorList>
            <person name="Goeker M."/>
        </authorList>
    </citation>
    <scope>NUCLEOTIDE SEQUENCE [LARGE SCALE GENOMIC DNA]</scope>
    <source>
        <strain evidence="3 4">DSM 29853</strain>
    </source>
</reference>
<keyword evidence="4" id="KW-1185">Reference proteome</keyword>
<sequence length="278" mass="29803">MNIDVNQAARLLCGEARRNRIICPGPGHSKADRSMTVTFNNDGTFITHSFAGDDFKDCRDHVKARLGLSDNRPIASVNLPSSSVGSGDEAAKIRAALRLWHSAVPIAGTPVAAYLASRELSYDGEALRFRPTCGSMVALITDALTDQPIGVHRTRLHRDGRPVQRKDGTKARLIYGRAAGGCVRLYDLEPPFGLGIAEGIETALAAPFRPVWACISASVMTAFPVIPYVSALTVFADHDRAGINAANAVGQAWHQAGKEVTLMTPPMPGTDFADWRAA</sequence>
<evidence type="ECO:0000259" key="2">
    <source>
        <dbReference type="Pfam" id="PF23639"/>
    </source>
</evidence>
<comment type="caution">
    <text evidence="3">The sequence shown here is derived from an EMBL/GenBank/DDBJ whole genome shotgun (WGS) entry which is preliminary data.</text>
</comment>
<evidence type="ECO:0000313" key="3">
    <source>
        <dbReference type="EMBL" id="MBB4067422.1"/>
    </source>
</evidence>
<accession>A0A7W6J9T4</accession>
<gene>
    <name evidence="3" type="ORF">GGR23_004662</name>
</gene>
<name>A0A7W6J9T4_9HYPH</name>
<dbReference type="EMBL" id="JACIEZ010000027">
    <property type="protein sequence ID" value="MBB4067422.1"/>
    <property type="molecule type" value="Genomic_DNA"/>
</dbReference>
<feature type="domain" description="DUF7146" evidence="2">
    <location>
        <begin position="91"/>
        <end position="185"/>
    </location>
</feature>
<dbReference type="InterPro" id="IPR055570">
    <property type="entry name" value="DUF7146"/>
</dbReference>
<dbReference type="Proteomes" id="UP000528286">
    <property type="component" value="Unassembled WGS sequence"/>
</dbReference>
<evidence type="ECO:0008006" key="5">
    <source>
        <dbReference type="Google" id="ProtNLM"/>
    </source>
</evidence>
<dbReference type="RefSeq" id="WP_183368600.1">
    <property type="nucleotide sequence ID" value="NZ_JACIEZ010000027.1"/>
</dbReference>
<feature type="domain" description="Toprim" evidence="1">
    <location>
        <begin position="194"/>
        <end position="275"/>
    </location>
</feature>
<evidence type="ECO:0000313" key="4">
    <source>
        <dbReference type="Proteomes" id="UP000528286"/>
    </source>
</evidence>
<organism evidence="3 4">
    <name type="scientific">Gellertiella hungarica</name>
    <dbReference type="NCBI Taxonomy" id="1572859"/>
    <lineage>
        <taxon>Bacteria</taxon>
        <taxon>Pseudomonadati</taxon>
        <taxon>Pseudomonadota</taxon>
        <taxon>Alphaproteobacteria</taxon>
        <taxon>Hyphomicrobiales</taxon>
        <taxon>Rhizobiaceae</taxon>
        <taxon>Gellertiella</taxon>
    </lineage>
</organism>
<protein>
    <recommendedName>
        <fullName evidence="5">Virulence-associated protein E</fullName>
    </recommendedName>
</protein>
<proteinExistence type="predicted"/>
<dbReference type="Pfam" id="PF23639">
    <property type="entry name" value="DUF7146"/>
    <property type="match status" value="1"/>
</dbReference>